<dbReference type="EMBL" id="OIVN01003274">
    <property type="protein sequence ID" value="SPD09978.1"/>
    <property type="molecule type" value="Genomic_DNA"/>
</dbReference>
<evidence type="ECO:0000313" key="1">
    <source>
        <dbReference type="EMBL" id="SPD09978.1"/>
    </source>
</evidence>
<dbReference type="AlphaFoldDB" id="A0A2N9HDH4"/>
<organism evidence="1">
    <name type="scientific">Fagus sylvatica</name>
    <name type="common">Beechnut</name>
    <dbReference type="NCBI Taxonomy" id="28930"/>
    <lineage>
        <taxon>Eukaryota</taxon>
        <taxon>Viridiplantae</taxon>
        <taxon>Streptophyta</taxon>
        <taxon>Embryophyta</taxon>
        <taxon>Tracheophyta</taxon>
        <taxon>Spermatophyta</taxon>
        <taxon>Magnoliopsida</taxon>
        <taxon>eudicotyledons</taxon>
        <taxon>Gunneridae</taxon>
        <taxon>Pentapetalae</taxon>
        <taxon>rosids</taxon>
        <taxon>fabids</taxon>
        <taxon>Fagales</taxon>
        <taxon>Fagaceae</taxon>
        <taxon>Fagus</taxon>
    </lineage>
</organism>
<protein>
    <recommendedName>
        <fullName evidence="2">Reverse transcriptase zinc-binding domain-containing protein</fullName>
    </recommendedName>
</protein>
<proteinExistence type="predicted"/>
<sequence>MGRTTRSGSGSQQYLKTWLGFKAIWLASSSGKFDCAATWEKIRSKKEAVPCWKLISDAIPRLSFIGWMVSFEG</sequence>
<gene>
    <name evidence="1" type="ORF">FSB_LOCUS37860</name>
</gene>
<name>A0A2N9HDH4_FAGSY</name>
<reference evidence="1" key="1">
    <citation type="submission" date="2018-02" db="EMBL/GenBank/DDBJ databases">
        <authorList>
            <person name="Cohen D.B."/>
            <person name="Kent A.D."/>
        </authorList>
    </citation>
    <scope>NUCLEOTIDE SEQUENCE</scope>
</reference>
<accession>A0A2N9HDH4</accession>
<evidence type="ECO:0008006" key="2">
    <source>
        <dbReference type="Google" id="ProtNLM"/>
    </source>
</evidence>